<gene>
    <name evidence="1" type="ORF">BIN_B_00385</name>
</gene>
<organism evidence="1">
    <name type="scientific">Mycobacterium riyadhense</name>
    <dbReference type="NCBI Taxonomy" id="486698"/>
    <lineage>
        <taxon>Bacteria</taxon>
        <taxon>Bacillati</taxon>
        <taxon>Actinomycetota</taxon>
        <taxon>Actinomycetes</taxon>
        <taxon>Mycobacteriales</taxon>
        <taxon>Mycobacteriaceae</taxon>
        <taxon>Mycobacterium</taxon>
    </lineage>
</organism>
<evidence type="ECO:0000313" key="1">
    <source>
        <dbReference type="EMBL" id="VTO94911.1"/>
    </source>
</evidence>
<accession>A0A653EE71</accession>
<sequence>MFLGLPSLAGFAFSRYHDRTYTEVVQVVFDTFLAVAAVGGDGARGTPGAFGDPFDRGR</sequence>
<dbReference type="EMBL" id="LR589062">
    <property type="protein sequence ID" value="VTO94911.1"/>
    <property type="molecule type" value="Genomic_DNA"/>
</dbReference>
<protein>
    <submittedName>
        <fullName evidence="1">Uncharacterized protein</fullName>
    </submittedName>
</protein>
<reference evidence="1" key="1">
    <citation type="submission" date="2019-05" db="EMBL/GenBank/DDBJ databases">
        <authorList>
            <person name="Naeem R."/>
            <person name="Antony C."/>
            <person name="Guan Q."/>
        </authorList>
    </citation>
    <scope>NUCLEOTIDE SEQUENCE</scope>
    <source>
        <strain evidence="1">2</strain>
    </source>
</reference>
<proteinExistence type="predicted"/>
<dbReference type="AlphaFoldDB" id="A0A653EE71"/>
<name>A0A653EE71_9MYCO</name>